<dbReference type="Proteomes" id="UP000012174">
    <property type="component" value="Unassembled WGS sequence"/>
</dbReference>
<gene>
    <name evidence="2" type="ORF">UCREL1_10636</name>
</gene>
<dbReference type="AlphaFoldDB" id="M7SDY8"/>
<keyword evidence="3" id="KW-1185">Reference proteome</keyword>
<dbReference type="HOGENOM" id="CLU_2145854_0_0_1"/>
<evidence type="ECO:0000313" key="2">
    <source>
        <dbReference type="EMBL" id="EMR62423.1"/>
    </source>
</evidence>
<sequence>MDSGALHAFHVMLANTGRTREVPGLTIDTRVCHDLCGEACLIIAFGATLGHVFSLSAFVEKLIAWCSRLAVVAAEEAEAAQKPKKKQQAEEESLVEGSGQDGGSDEELEIIL</sequence>
<organism evidence="2 3">
    <name type="scientific">Eutypa lata (strain UCR-EL1)</name>
    <name type="common">Grapevine dieback disease fungus</name>
    <name type="synonym">Eutypa armeniacae</name>
    <dbReference type="NCBI Taxonomy" id="1287681"/>
    <lineage>
        <taxon>Eukaryota</taxon>
        <taxon>Fungi</taxon>
        <taxon>Dikarya</taxon>
        <taxon>Ascomycota</taxon>
        <taxon>Pezizomycotina</taxon>
        <taxon>Sordariomycetes</taxon>
        <taxon>Xylariomycetidae</taxon>
        <taxon>Xylariales</taxon>
        <taxon>Diatrypaceae</taxon>
        <taxon>Eutypa</taxon>
    </lineage>
</organism>
<accession>M7SDY8</accession>
<reference evidence="3" key="1">
    <citation type="journal article" date="2013" name="Genome Announc.">
        <title>Draft genome sequence of the grapevine dieback fungus Eutypa lata UCR-EL1.</title>
        <authorList>
            <person name="Blanco-Ulate B."/>
            <person name="Rolshausen P.E."/>
            <person name="Cantu D."/>
        </authorList>
    </citation>
    <scope>NUCLEOTIDE SEQUENCE [LARGE SCALE GENOMIC DNA]</scope>
    <source>
        <strain evidence="3">UCR-EL1</strain>
    </source>
</reference>
<feature type="region of interest" description="Disordered" evidence="1">
    <location>
        <begin position="78"/>
        <end position="112"/>
    </location>
</feature>
<dbReference type="EMBL" id="KB707430">
    <property type="protein sequence ID" value="EMR62423.1"/>
    <property type="molecule type" value="Genomic_DNA"/>
</dbReference>
<dbReference type="KEGG" id="ela:UCREL1_10636"/>
<evidence type="ECO:0000256" key="1">
    <source>
        <dbReference type="SAM" id="MobiDB-lite"/>
    </source>
</evidence>
<feature type="compositionally biased region" description="Acidic residues" evidence="1">
    <location>
        <begin position="103"/>
        <end position="112"/>
    </location>
</feature>
<protein>
    <submittedName>
        <fullName evidence="2">Uncharacterized protein</fullName>
    </submittedName>
</protein>
<name>M7SDY8_EUTLA</name>
<proteinExistence type="predicted"/>
<evidence type="ECO:0000313" key="3">
    <source>
        <dbReference type="Proteomes" id="UP000012174"/>
    </source>
</evidence>